<comment type="caution">
    <text evidence="2">The sequence shown here is derived from an EMBL/GenBank/DDBJ whole genome shotgun (WGS) entry which is preliminary data.</text>
</comment>
<dbReference type="AlphaFoldDB" id="A0A4Q1SIR7"/>
<dbReference type="Pfam" id="PF01740">
    <property type="entry name" value="STAS"/>
    <property type="match status" value="1"/>
</dbReference>
<dbReference type="Proteomes" id="UP000290253">
    <property type="component" value="Unassembled WGS sequence"/>
</dbReference>
<dbReference type="OrthoDB" id="129620at2"/>
<evidence type="ECO:0000313" key="2">
    <source>
        <dbReference type="EMBL" id="RXS97130.1"/>
    </source>
</evidence>
<dbReference type="PROSITE" id="PS50801">
    <property type="entry name" value="STAS"/>
    <property type="match status" value="1"/>
</dbReference>
<dbReference type="EMBL" id="SDMK01000001">
    <property type="protein sequence ID" value="RXS97130.1"/>
    <property type="molecule type" value="Genomic_DNA"/>
</dbReference>
<accession>A0A4Q1SIR7</accession>
<sequence>MEQETLDLEVLAGSRDGIRILRLTGPLTLHTIFPLQEELRREHRPLTVFDLSGVPYMDSAGMGVIINTYISAQRRGFRVAAAGLNYRVIELFKLTHVDTLIPVCETVAQAEAL</sequence>
<dbReference type="GO" id="GO:0043856">
    <property type="term" value="F:anti-sigma factor antagonist activity"/>
    <property type="evidence" value="ECO:0007669"/>
    <property type="project" value="TreeGrafter"/>
</dbReference>
<proteinExistence type="predicted"/>
<organism evidence="2 3">
    <name type="scientific">Silvibacterium dinghuense</name>
    <dbReference type="NCBI Taxonomy" id="1560006"/>
    <lineage>
        <taxon>Bacteria</taxon>
        <taxon>Pseudomonadati</taxon>
        <taxon>Acidobacteriota</taxon>
        <taxon>Terriglobia</taxon>
        <taxon>Terriglobales</taxon>
        <taxon>Acidobacteriaceae</taxon>
        <taxon>Silvibacterium</taxon>
    </lineage>
</organism>
<dbReference type="InterPro" id="IPR002645">
    <property type="entry name" value="STAS_dom"/>
</dbReference>
<dbReference type="PANTHER" id="PTHR33495:SF2">
    <property type="entry name" value="ANTI-SIGMA FACTOR ANTAGONIST TM_1081-RELATED"/>
    <property type="match status" value="1"/>
</dbReference>
<gene>
    <name evidence="2" type="ORF">ESZ00_04215</name>
</gene>
<feature type="domain" description="STAS" evidence="1">
    <location>
        <begin position="8"/>
        <end position="113"/>
    </location>
</feature>
<dbReference type="SUPFAM" id="SSF52091">
    <property type="entry name" value="SpoIIaa-like"/>
    <property type="match status" value="1"/>
</dbReference>
<dbReference type="RefSeq" id="WP_129206910.1">
    <property type="nucleotide sequence ID" value="NZ_BMGU01000001.1"/>
</dbReference>
<dbReference type="CDD" id="cd07043">
    <property type="entry name" value="STAS_anti-anti-sigma_factors"/>
    <property type="match status" value="1"/>
</dbReference>
<name>A0A4Q1SIR7_9BACT</name>
<protein>
    <submittedName>
        <fullName evidence="2">Anti-sigma factor antagonist</fullName>
    </submittedName>
</protein>
<dbReference type="Gene3D" id="3.30.750.24">
    <property type="entry name" value="STAS domain"/>
    <property type="match status" value="1"/>
</dbReference>
<dbReference type="InterPro" id="IPR036513">
    <property type="entry name" value="STAS_dom_sf"/>
</dbReference>
<evidence type="ECO:0000259" key="1">
    <source>
        <dbReference type="PROSITE" id="PS50801"/>
    </source>
</evidence>
<keyword evidence="3" id="KW-1185">Reference proteome</keyword>
<reference evidence="2 3" key="1">
    <citation type="journal article" date="2016" name="Int. J. Syst. Evol. Microbiol.">
        <title>Acidipila dinghuensis sp. nov., an acidobacterium isolated from forest soil.</title>
        <authorList>
            <person name="Jiang Y.W."/>
            <person name="Wang J."/>
            <person name="Chen M.H."/>
            <person name="Lv Y.Y."/>
            <person name="Qiu L.H."/>
        </authorList>
    </citation>
    <scope>NUCLEOTIDE SEQUENCE [LARGE SCALE GENOMIC DNA]</scope>
    <source>
        <strain evidence="2 3">DHOF10</strain>
    </source>
</reference>
<dbReference type="PANTHER" id="PTHR33495">
    <property type="entry name" value="ANTI-SIGMA FACTOR ANTAGONIST TM_1081-RELATED-RELATED"/>
    <property type="match status" value="1"/>
</dbReference>
<evidence type="ECO:0000313" key="3">
    <source>
        <dbReference type="Proteomes" id="UP000290253"/>
    </source>
</evidence>